<feature type="region of interest" description="Disordered" evidence="3">
    <location>
        <begin position="259"/>
        <end position="296"/>
    </location>
</feature>
<evidence type="ECO:0000256" key="3">
    <source>
        <dbReference type="SAM" id="MobiDB-lite"/>
    </source>
</evidence>
<dbReference type="WBParaSite" id="L893_g23848.t1">
    <property type="protein sequence ID" value="L893_g23848.t1"/>
    <property type="gene ID" value="L893_g23848"/>
</dbReference>
<dbReference type="AlphaFoldDB" id="A0A1I7Z962"/>
<evidence type="ECO:0000256" key="1">
    <source>
        <dbReference type="ARBA" id="ARBA00008155"/>
    </source>
</evidence>
<reference evidence="6" key="1">
    <citation type="submission" date="2016-11" db="UniProtKB">
        <authorList>
            <consortium name="WormBaseParasite"/>
        </authorList>
    </citation>
    <scope>IDENTIFICATION</scope>
</reference>
<sequence>MSDFIPRFEREMESRSGPKQLPTAGAIPIKNDKGQITMQKVKVVRYKAGQRPAYAQGSSSGSEQDSDSEDERHRRHHRDHHDRHRDRHDRDRHRDRRPVAEPELIRKSRRPVDETDEEEVTVADDLRPESESEDEEEARRRRDRARARAQERRGRDSDDEEEMDEGDAVDDDEDEAELDARKRAMLKARAKQREEEELLQRQQEGGEEVSDESEEDEEEEESEDEVDDIPRLKPMFVSKKDRITLIEAEKEAERLKQLELEEEERKKERKKESAMMVEETIRREDEQAKAKKEDTLDLDSVRTDDENEEIEYEMWKLREMKRIKRDRDEREQLAREKAELEKIHNMTEEERLQYLKANPKIVTNKQDKGKYKFLQKYYHRGAFFLDQEEDILKRNFAEATLDDQFDKSVLPKVMQVKNFGKASRSKWTHLTAEDTTDHQGTWATATAQSTKFVNRSGGMKEVFDRPTNKKRRIDGASSSGQ</sequence>
<dbReference type="PANTHER" id="PTHR15327">
    <property type="entry name" value="MICROFIBRIL-ASSOCIATED PROTEIN"/>
    <property type="match status" value="1"/>
</dbReference>
<feature type="compositionally biased region" description="Acidic residues" evidence="3">
    <location>
        <begin position="157"/>
        <end position="177"/>
    </location>
</feature>
<feature type="region of interest" description="Disordered" evidence="3">
    <location>
        <begin position="47"/>
        <end position="235"/>
    </location>
</feature>
<feature type="compositionally biased region" description="Basic and acidic residues" evidence="3">
    <location>
        <begin position="146"/>
        <end position="156"/>
    </location>
</feature>
<feature type="coiled-coil region" evidence="2">
    <location>
        <begin position="323"/>
        <end position="350"/>
    </location>
</feature>
<dbReference type="InterPro" id="IPR009730">
    <property type="entry name" value="MFAP1_C"/>
</dbReference>
<name>A0A1I7Z962_9BILA</name>
<feature type="compositionally biased region" description="Basic and acidic residues" evidence="3">
    <location>
        <begin position="1"/>
        <end position="16"/>
    </location>
</feature>
<accession>A0A1I7Z962</accession>
<proteinExistence type="inferred from homology"/>
<organism evidence="5 6">
    <name type="scientific">Steinernema glaseri</name>
    <dbReference type="NCBI Taxonomy" id="37863"/>
    <lineage>
        <taxon>Eukaryota</taxon>
        <taxon>Metazoa</taxon>
        <taxon>Ecdysozoa</taxon>
        <taxon>Nematoda</taxon>
        <taxon>Chromadorea</taxon>
        <taxon>Rhabditida</taxon>
        <taxon>Tylenchina</taxon>
        <taxon>Panagrolaimomorpha</taxon>
        <taxon>Strongyloidoidea</taxon>
        <taxon>Steinernematidae</taxon>
        <taxon>Steinernema</taxon>
    </lineage>
</organism>
<feature type="domain" description="Micro-fibrillar-associated protein 1 C-terminal" evidence="4">
    <location>
        <begin position="221"/>
        <end position="435"/>
    </location>
</feature>
<dbReference type="Pfam" id="PF06991">
    <property type="entry name" value="MFAP1"/>
    <property type="match status" value="1"/>
</dbReference>
<feature type="compositionally biased region" description="Basic and acidic residues" evidence="3">
    <location>
        <begin position="97"/>
        <end position="113"/>
    </location>
</feature>
<feature type="compositionally biased region" description="Acidic residues" evidence="3">
    <location>
        <begin position="205"/>
        <end position="227"/>
    </location>
</feature>
<keyword evidence="5" id="KW-1185">Reference proteome</keyword>
<evidence type="ECO:0000259" key="4">
    <source>
        <dbReference type="Pfam" id="PF06991"/>
    </source>
</evidence>
<feature type="compositionally biased region" description="Basic residues" evidence="3">
    <location>
        <begin position="73"/>
        <end position="96"/>
    </location>
</feature>
<keyword evidence="2" id="KW-0175">Coiled coil</keyword>
<evidence type="ECO:0000313" key="5">
    <source>
        <dbReference type="Proteomes" id="UP000095287"/>
    </source>
</evidence>
<comment type="similarity">
    <text evidence="1">Belongs to the MFAP1 family.</text>
</comment>
<feature type="region of interest" description="Disordered" evidence="3">
    <location>
        <begin position="1"/>
        <end position="35"/>
    </location>
</feature>
<feature type="region of interest" description="Disordered" evidence="3">
    <location>
        <begin position="457"/>
        <end position="481"/>
    </location>
</feature>
<dbReference type="InterPro" id="IPR033194">
    <property type="entry name" value="MFAP1"/>
</dbReference>
<dbReference type="Proteomes" id="UP000095287">
    <property type="component" value="Unplaced"/>
</dbReference>
<evidence type="ECO:0000256" key="2">
    <source>
        <dbReference type="SAM" id="Coils"/>
    </source>
</evidence>
<evidence type="ECO:0000313" key="6">
    <source>
        <dbReference type="WBParaSite" id="L893_g23848.t1"/>
    </source>
</evidence>
<protein>
    <submittedName>
        <fullName evidence="6">MFAP1 domain-containing protein</fullName>
    </submittedName>
</protein>